<dbReference type="InterPro" id="IPR049278">
    <property type="entry name" value="MS_channel_C"/>
</dbReference>
<evidence type="ECO:0000256" key="3">
    <source>
        <dbReference type="ARBA" id="ARBA00022475"/>
    </source>
</evidence>
<evidence type="ECO:0000256" key="5">
    <source>
        <dbReference type="ARBA" id="ARBA00022989"/>
    </source>
</evidence>
<dbReference type="GO" id="GO:0005886">
    <property type="term" value="C:plasma membrane"/>
    <property type="evidence" value="ECO:0007669"/>
    <property type="project" value="UniProtKB-SubCell"/>
</dbReference>
<dbReference type="Proteomes" id="UP000427906">
    <property type="component" value="Chromosome"/>
</dbReference>
<dbReference type="GO" id="GO:0008381">
    <property type="term" value="F:mechanosensitive monoatomic ion channel activity"/>
    <property type="evidence" value="ECO:0007669"/>
    <property type="project" value="InterPro"/>
</dbReference>
<feature type="transmembrane region" description="Helical" evidence="7">
    <location>
        <begin position="87"/>
        <end position="105"/>
    </location>
</feature>
<dbReference type="Gene3D" id="2.30.30.60">
    <property type="match status" value="1"/>
</dbReference>
<dbReference type="SUPFAM" id="SSF82689">
    <property type="entry name" value="Mechanosensitive channel protein MscS (YggB), C-terminal domain"/>
    <property type="match status" value="1"/>
</dbReference>
<keyword evidence="5 7" id="KW-1133">Transmembrane helix</keyword>
<dbReference type="InterPro" id="IPR045275">
    <property type="entry name" value="MscS_archaea/bacteria_type"/>
</dbReference>
<evidence type="ECO:0000256" key="2">
    <source>
        <dbReference type="ARBA" id="ARBA00008017"/>
    </source>
</evidence>
<dbReference type="PANTHER" id="PTHR30221:SF1">
    <property type="entry name" value="SMALL-CONDUCTANCE MECHANOSENSITIVE CHANNEL"/>
    <property type="match status" value="1"/>
</dbReference>
<dbReference type="InterPro" id="IPR011066">
    <property type="entry name" value="MscS_channel_C_sf"/>
</dbReference>
<dbReference type="KEGG" id="dalk:DSCA_46840"/>
<name>A0A5K7YWS9_9BACT</name>
<evidence type="ECO:0000313" key="10">
    <source>
        <dbReference type="EMBL" id="BBO70754.1"/>
    </source>
</evidence>
<protein>
    <submittedName>
        <fullName evidence="10">Putative MscS family protein</fullName>
    </submittedName>
</protein>
<feature type="transmembrane region" description="Helical" evidence="7">
    <location>
        <begin position="59"/>
        <end position="81"/>
    </location>
</feature>
<gene>
    <name evidence="10" type="ORF">DSCA_46840</name>
</gene>
<evidence type="ECO:0000256" key="4">
    <source>
        <dbReference type="ARBA" id="ARBA00022692"/>
    </source>
</evidence>
<comment type="subcellular location">
    <subcellularLocation>
        <location evidence="1">Cell membrane</location>
        <topology evidence="1">Multi-pass membrane protein</topology>
    </subcellularLocation>
</comment>
<accession>A0A5K7YWS9</accession>
<feature type="domain" description="Mechanosensitive ion channel MscS" evidence="8">
    <location>
        <begin position="113"/>
        <end position="163"/>
    </location>
</feature>
<dbReference type="InterPro" id="IPR023408">
    <property type="entry name" value="MscS_beta-dom_sf"/>
</dbReference>
<evidence type="ECO:0000259" key="8">
    <source>
        <dbReference type="Pfam" id="PF00924"/>
    </source>
</evidence>
<dbReference type="AlphaFoldDB" id="A0A5K7YWS9"/>
<evidence type="ECO:0000313" key="11">
    <source>
        <dbReference type="Proteomes" id="UP000427906"/>
    </source>
</evidence>
<keyword evidence="3" id="KW-1003">Cell membrane</keyword>
<evidence type="ECO:0000259" key="9">
    <source>
        <dbReference type="Pfam" id="PF21082"/>
    </source>
</evidence>
<dbReference type="SUPFAM" id="SSF50182">
    <property type="entry name" value="Sm-like ribonucleoproteins"/>
    <property type="match status" value="1"/>
</dbReference>
<dbReference type="Gene3D" id="1.10.287.1260">
    <property type="match status" value="1"/>
</dbReference>
<dbReference type="PANTHER" id="PTHR30221">
    <property type="entry name" value="SMALL-CONDUCTANCE MECHANOSENSITIVE CHANNEL"/>
    <property type="match status" value="1"/>
</dbReference>
<sequence length="292" mass="33190">MENELSRLQRLGETMTQHGTQMALSLAILILGLLTARWIHNRLRQGLRKWYPESKLAPLMCNLLYIIIVVTVIMGAAVEFGAKPINLLRLLTIIALIITGISIFLRPFIPALPFKVGNTVKAGNLLGKVEAITFLNTRLRTFDGKTFFVPNRQILDDIVINYHFTQTRRVKIDVSIRYDQDLIKAKRVMEAVMTEDARVNTKPGPMVYVMNLNNSSVDLGGRCWVANKDYWVARCDLLEKTKLRFDVEGIRFAFPQLDLHINPENAPIAAADEMRNDFLLAGNEENPDKVNR</sequence>
<feature type="transmembrane region" description="Helical" evidence="7">
    <location>
        <begin position="20"/>
        <end position="39"/>
    </location>
</feature>
<proteinExistence type="inferred from homology"/>
<dbReference type="InterPro" id="IPR006685">
    <property type="entry name" value="MscS_channel_2nd"/>
</dbReference>
<reference evidence="10 11" key="1">
    <citation type="submission" date="2019-11" db="EMBL/GenBank/DDBJ databases">
        <title>Comparative genomics of hydrocarbon-degrading Desulfosarcina strains.</title>
        <authorList>
            <person name="Watanabe M."/>
            <person name="Kojima H."/>
            <person name="Fukui M."/>
        </authorList>
    </citation>
    <scope>NUCLEOTIDE SEQUENCE [LARGE SCALE GENOMIC DNA]</scope>
    <source>
        <strain evidence="10 11">PL12</strain>
    </source>
</reference>
<keyword evidence="6 7" id="KW-0472">Membrane</keyword>
<dbReference type="OrthoDB" id="5417546at2"/>
<feature type="domain" description="Mechanosensitive ion channel MscS C-terminal" evidence="9">
    <location>
        <begin position="170"/>
        <end position="252"/>
    </location>
</feature>
<keyword evidence="11" id="KW-1185">Reference proteome</keyword>
<dbReference type="EMBL" id="AP021874">
    <property type="protein sequence ID" value="BBO70754.1"/>
    <property type="molecule type" value="Genomic_DNA"/>
</dbReference>
<dbReference type="Gene3D" id="3.30.70.100">
    <property type="match status" value="1"/>
</dbReference>
<dbReference type="InterPro" id="IPR010920">
    <property type="entry name" value="LSM_dom_sf"/>
</dbReference>
<organism evidence="10 11">
    <name type="scientific">Desulfosarcina alkanivorans</name>
    <dbReference type="NCBI Taxonomy" id="571177"/>
    <lineage>
        <taxon>Bacteria</taxon>
        <taxon>Pseudomonadati</taxon>
        <taxon>Thermodesulfobacteriota</taxon>
        <taxon>Desulfobacteria</taxon>
        <taxon>Desulfobacterales</taxon>
        <taxon>Desulfosarcinaceae</taxon>
        <taxon>Desulfosarcina</taxon>
    </lineage>
</organism>
<dbReference type="Pfam" id="PF21082">
    <property type="entry name" value="MS_channel_3rd"/>
    <property type="match status" value="1"/>
</dbReference>
<evidence type="ECO:0000256" key="6">
    <source>
        <dbReference type="ARBA" id="ARBA00023136"/>
    </source>
</evidence>
<comment type="similarity">
    <text evidence="2">Belongs to the MscS (TC 1.A.23) family.</text>
</comment>
<evidence type="ECO:0000256" key="7">
    <source>
        <dbReference type="SAM" id="Phobius"/>
    </source>
</evidence>
<dbReference type="Pfam" id="PF00924">
    <property type="entry name" value="MS_channel_2nd"/>
    <property type="match status" value="1"/>
</dbReference>
<keyword evidence="4 7" id="KW-0812">Transmembrane</keyword>
<dbReference type="RefSeq" id="WP_155318682.1">
    <property type="nucleotide sequence ID" value="NZ_AP021874.1"/>
</dbReference>
<evidence type="ECO:0000256" key="1">
    <source>
        <dbReference type="ARBA" id="ARBA00004651"/>
    </source>
</evidence>